<dbReference type="AlphaFoldDB" id="A0A291BAT3"/>
<dbReference type="KEGG" id="elux:BTN50_1671"/>
<name>A0A291BAT3_9GAMM</name>
<keyword evidence="1" id="KW-0614">Plasmid</keyword>
<organism evidence="1 2">
    <name type="scientific">Candidatus Enterovibrio altilux</name>
    <dbReference type="NCBI Taxonomy" id="1927128"/>
    <lineage>
        <taxon>Bacteria</taxon>
        <taxon>Pseudomonadati</taxon>
        <taxon>Pseudomonadota</taxon>
        <taxon>Gammaproteobacteria</taxon>
        <taxon>Vibrionales</taxon>
        <taxon>Vibrionaceae</taxon>
        <taxon>Enterovibrio</taxon>
    </lineage>
</organism>
<dbReference type="Proteomes" id="UP000218160">
    <property type="component" value="Plasmid pCC1"/>
</dbReference>
<evidence type="ECO:0000313" key="1">
    <source>
        <dbReference type="EMBL" id="ATF10107.1"/>
    </source>
</evidence>
<proteinExistence type="predicted"/>
<dbReference type="EMBL" id="CP020661">
    <property type="protein sequence ID" value="ATF10107.1"/>
    <property type="molecule type" value="Genomic_DNA"/>
</dbReference>
<accession>A0A291BAT3</accession>
<protein>
    <recommendedName>
        <fullName evidence="3">Mobile element protein</fullName>
    </recommendedName>
</protein>
<sequence length="39" mass="4586">MTYGEVLPNLLKKTHRIIYEIAGDGAYNIRECYETIRIK</sequence>
<keyword evidence="2" id="KW-1185">Reference proteome</keyword>
<reference evidence="2" key="1">
    <citation type="submission" date="2017-04" db="EMBL/GenBank/DDBJ databases">
        <title>Genome evolution of the luminous symbionts of deep sea anglerfish.</title>
        <authorList>
            <person name="Hendry T.A."/>
        </authorList>
    </citation>
    <scope>NUCLEOTIDE SEQUENCE [LARGE SCALE GENOMIC DNA]</scope>
    <source>
        <plasmid evidence="2">pcc1</plasmid>
    </source>
</reference>
<geneLocation type="plasmid" evidence="2">
    <name>pcc1</name>
</geneLocation>
<gene>
    <name evidence="1" type="ORF">BTN50_1671</name>
</gene>
<evidence type="ECO:0000313" key="2">
    <source>
        <dbReference type="Proteomes" id="UP000218160"/>
    </source>
</evidence>
<evidence type="ECO:0008006" key="3">
    <source>
        <dbReference type="Google" id="ProtNLM"/>
    </source>
</evidence>